<feature type="compositionally biased region" description="Low complexity" evidence="1">
    <location>
        <begin position="104"/>
        <end position="116"/>
    </location>
</feature>
<dbReference type="GO" id="GO:0003677">
    <property type="term" value="F:DNA binding"/>
    <property type="evidence" value="ECO:0007669"/>
    <property type="project" value="InterPro"/>
</dbReference>
<gene>
    <name evidence="2" type="ORF">F0L68_40050</name>
</gene>
<dbReference type="Gene3D" id="1.10.10.10">
    <property type="entry name" value="Winged helix-like DNA-binding domain superfamily/Winged helix DNA-binding domain"/>
    <property type="match status" value="1"/>
</dbReference>
<dbReference type="InterPro" id="IPR036388">
    <property type="entry name" value="WH-like_DNA-bd_sf"/>
</dbReference>
<dbReference type="PANTHER" id="PTHR35807:SF1">
    <property type="entry name" value="TRANSCRIPTIONAL REGULATOR REDD"/>
    <property type="match status" value="1"/>
</dbReference>
<evidence type="ECO:0008006" key="4">
    <source>
        <dbReference type="Google" id="ProtNLM"/>
    </source>
</evidence>
<dbReference type="InterPro" id="IPR016032">
    <property type="entry name" value="Sig_transdc_resp-reg_C-effctor"/>
</dbReference>
<reference evidence="2 3" key="1">
    <citation type="submission" date="2019-09" db="EMBL/GenBank/DDBJ databases">
        <title>Goodfellowia gen. nov., a new genus of the Pseudonocardineae related to Actinoalloteichus, containing Goodfellowia coeruleoviolacea gen. nov., comb. nov. gen. nov., comb. nov.</title>
        <authorList>
            <person name="Labeda D."/>
        </authorList>
    </citation>
    <scope>NUCLEOTIDE SEQUENCE [LARGE SCALE GENOMIC DNA]</scope>
    <source>
        <strain evidence="2 3">AN110305</strain>
    </source>
</reference>
<name>A0A5B2WB28_9PSEU</name>
<dbReference type="AlphaFoldDB" id="A0A5B2WB28"/>
<proteinExistence type="predicted"/>
<feature type="region of interest" description="Disordered" evidence="1">
    <location>
        <begin position="104"/>
        <end position="167"/>
    </location>
</feature>
<dbReference type="InterPro" id="IPR051677">
    <property type="entry name" value="AfsR-DnrI-RedD_regulator"/>
</dbReference>
<dbReference type="Proteomes" id="UP000323454">
    <property type="component" value="Unassembled WGS sequence"/>
</dbReference>
<accession>A0A5B2WB28</accession>
<keyword evidence="3" id="KW-1185">Reference proteome</keyword>
<dbReference type="SUPFAM" id="SSF46894">
    <property type="entry name" value="C-terminal effector domain of the bipartite response regulators"/>
    <property type="match status" value="1"/>
</dbReference>
<feature type="compositionally biased region" description="Basic residues" evidence="1">
    <location>
        <begin position="117"/>
        <end position="126"/>
    </location>
</feature>
<sequence>MAVRFGRGFATLPVPAGDGGCAAVPVPHKLCRGRVVEFRILGPAEARGPDGRAGSLGAKQLALLTALLLNANRVVPVELLGEALWGDEPLRRSTGRVRVAGIARVGRGSRTPGPARGRQRATRGRRTTPAGLPDTARTRPLPDGRVCPHSGRARGRAPVPPAEVLSG</sequence>
<dbReference type="EMBL" id="VUOB01000108">
    <property type="protein sequence ID" value="KAA2247686.1"/>
    <property type="molecule type" value="Genomic_DNA"/>
</dbReference>
<organism evidence="2 3">
    <name type="scientific">Solihabitans fulvus</name>
    <dbReference type="NCBI Taxonomy" id="1892852"/>
    <lineage>
        <taxon>Bacteria</taxon>
        <taxon>Bacillati</taxon>
        <taxon>Actinomycetota</taxon>
        <taxon>Actinomycetes</taxon>
        <taxon>Pseudonocardiales</taxon>
        <taxon>Pseudonocardiaceae</taxon>
        <taxon>Solihabitans</taxon>
    </lineage>
</organism>
<comment type="caution">
    <text evidence="2">The sequence shown here is derived from an EMBL/GenBank/DDBJ whole genome shotgun (WGS) entry which is preliminary data.</text>
</comment>
<evidence type="ECO:0000313" key="3">
    <source>
        <dbReference type="Proteomes" id="UP000323454"/>
    </source>
</evidence>
<evidence type="ECO:0000313" key="2">
    <source>
        <dbReference type="EMBL" id="KAA2247686.1"/>
    </source>
</evidence>
<protein>
    <recommendedName>
        <fullName evidence="4">OmpR/PhoB-type domain-containing protein</fullName>
    </recommendedName>
</protein>
<dbReference type="GO" id="GO:0006355">
    <property type="term" value="P:regulation of DNA-templated transcription"/>
    <property type="evidence" value="ECO:0007669"/>
    <property type="project" value="InterPro"/>
</dbReference>
<dbReference type="PANTHER" id="PTHR35807">
    <property type="entry name" value="TRANSCRIPTIONAL REGULATOR REDD-RELATED"/>
    <property type="match status" value="1"/>
</dbReference>
<evidence type="ECO:0000256" key="1">
    <source>
        <dbReference type="SAM" id="MobiDB-lite"/>
    </source>
</evidence>
<reference evidence="2 3" key="2">
    <citation type="submission" date="2019-09" db="EMBL/GenBank/DDBJ databases">
        <authorList>
            <person name="Jin C."/>
        </authorList>
    </citation>
    <scope>NUCLEOTIDE SEQUENCE [LARGE SCALE GENOMIC DNA]</scope>
    <source>
        <strain evidence="2 3">AN110305</strain>
    </source>
</reference>